<dbReference type="Proteomes" id="UP000238523">
    <property type="component" value="Chromosome"/>
</dbReference>
<proteinExistence type="predicted"/>
<dbReference type="EMBL" id="CP025012">
    <property type="protein sequence ID" value="AUW41793.1"/>
    <property type="molecule type" value="Genomic_DNA"/>
</dbReference>
<evidence type="ECO:0000313" key="1">
    <source>
        <dbReference type="EMBL" id="AUW41793.1"/>
    </source>
</evidence>
<sequence length="63" mass="5892">MLYLRQAAVMAASPMQSGEGTVTPIALTDCSIGAAAASGLALVSGAPGSGTRGPMGAGTAATP</sequence>
<gene>
    <name evidence="1" type="ORF">CUJ84_Chr001396</name>
</gene>
<protein>
    <submittedName>
        <fullName evidence="1">Uncharacterized protein</fullName>
    </submittedName>
</protein>
<reference evidence="1 2" key="1">
    <citation type="submission" date="2017-11" db="EMBL/GenBank/DDBJ databases">
        <title>Complete genome of Rhizobium leguminosarum Norway, an ineffective micro-symbiont.</title>
        <authorList>
            <person name="Hoffrichter A."/>
            <person name="Liang J."/>
            <person name="Brachmann A."/>
            <person name="Marin M."/>
        </authorList>
    </citation>
    <scope>NUCLEOTIDE SEQUENCE [LARGE SCALE GENOMIC DNA]</scope>
    <source>
        <strain evidence="1 2">Norway</strain>
    </source>
</reference>
<organism evidence="1 2">
    <name type="scientific">Rhizobium leguminosarum</name>
    <dbReference type="NCBI Taxonomy" id="384"/>
    <lineage>
        <taxon>Bacteria</taxon>
        <taxon>Pseudomonadati</taxon>
        <taxon>Pseudomonadota</taxon>
        <taxon>Alphaproteobacteria</taxon>
        <taxon>Hyphomicrobiales</taxon>
        <taxon>Rhizobiaceae</taxon>
        <taxon>Rhizobium/Agrobacterium group</taxon>
        <taxon>Rhizobium</taxon>
    </lineage>
</organism>
<accession>A0A2K9Z0N1</accession>
<name>A0A2K9Z0N1_RHILE</name>
<dbReference type="AlphaFoldDB" id="A0A2K9Z0N1"/>
<evidence type="ECO:0000313" key="2">
    <source>
        <dbReference type="Proteomes" id="UP000238523"/>
    </source>
</evidence>